<dbReference type="Pfam" id="PF16264">
    <property type="entry name" value="SatD"/>
    <property type="match status" value="1"/>
</dbReference>
<comment type="caution">
    <text evidence="1">The sequence shown here is derived from an EMBL/GenBank/DDBJ whole genome shotgun (WGS) entry which is preliminary data.</text>
</comment>
<reference evidence="2" key="1">
    <citation type="journal article" date="2019" name="Int. J. Syst. Evol. Microbiol.">
        <title>The Global Catalogue of Microorganisms (GCM) 10K type strain sequencing project: providing services to taxonomists for standard genome sequencing and annotation.</title>
        <authorList>
            <consortium name="The Broad Institute Genomics Platform"/>
            <consortium name="The Broad Institute Genome Sequencing Center for Infectious Disease"/>
            <person name="Wu L."/>
            <person name="Ma J."/>
        </authorList>
    </citation>
    <scope>NUCLEOTIDE SEQUENCE [LARGE SCALE GENOMIC DNA]</scope>
    <source>
        <strain evidence="2">CECT 7184</strain>
    </source>
</reference>
<keyword evidence="2" id="KW-1185">Reference proteome</keyword>
<evidence type="ECO:0000313" key="1">
    <source>
        <dbReference type="EMBL" id="MDN3706479.1"/>
    </source>
</evidence>
<sequence length="199" mass="22063">MKAVITGDIINSQESDTAEWLEILKTSLSEIGKKNKEWEIFRGDSFQLLTEASIALHAGFQLKAHVKTIKGLDVRMAIGIGDVTYFSDKVTTSNGSAFVNSGVCFDELKKNTLAIKSHNVDFDETFNLIFQLVTKFTNDWTPASAAIVATALEQPGLNQYQLGEKLSKSQSTINAALKRSGYDEIKNVMAFYKDKIEKI</sequence>
<dbReference type="Proteomes" id="UP001242368">
    <property type="component" value="Unassembled WGS sequence"/>
</dbReference>
<accession>A0ABT8CTR5</accession>
<protein>
    <submittedName>
        <fullName evidence="1">SatD family protein</fullName>
    </submittedName>
</protein>
<evidence type="ECO:0000313" key="2">
    <source>
        <dbReference type="Proteomes" id="UP001242368"/>
    </source>
</evidence>
<dbReference type="EMBL" id="JAUFQU010000001">
    <property type="protein sequence ID" value="MDN3706479.1"/>
    <property type="molecule type" value="Genomic_DNA"/>
</dbReference>
<gene>
    <name evidence="1" type="ORF">QW060_04975</name>
</gene>
<name>A0ABT8CTR5_9FLAO</name>
<dbReference type="RefSeq" id="WP_290362551.1">
    <property type="nucleotide sequence ID" value="NZ_JAUFQU010000001.1"/>
</dbReference>
<organism evidence="1 2">
    <name type="scientific">Paenimyroides ceti</name>
    <dbReference type="NCBI Taxonomy" id="395087"/>
    <lineage>
        <taxon>Bacteria</taxon>
        <taxon>Pseudomonadati</taxon>
        <taxon>Bacteroidota</taxon>
        <taxon>Flavobacteriia</taxon>
        <taxon>Flavobacteriales</taxon>
        <taxon>Flavobacteriaceae</taxon>
        <taxon>Paenimyroides</taxon>
    </lineage>
</organism>
<dbReference type="InterPro" id="IPR032580">
    <property type="entry name" value="SatD"/>
</dbReference>
<proteinExistence type="predicted"/>